<evidence type="ECO:0000259" key="1">
    <source>
        <dbReference type="Pfam" id="PF00117"/>
    </source>
</evidence>
<name>A0A0S2KCJ8_9GAMM</name>
<dbReference type="InterPro" id="IPR017926">
    <property type="entry name" value="GATASE"/>
</dbReference>
<reference evidence="2 3" key="1">
    <citation type="submission" date="2015-11" db="EMBL/GenBank/DDBJ databases">
        <authorList>
            <person name="Zhang Y."/>
            <person name="Guo Z."/>
        </authorList>
    </citation>
    <scope>NUCLEOTIDE SEQUENCE [LARGE SCALE GENOMIC DNA]</scope>
    <source>
        <strain evidence="2 3">KCTC 32221</strain>
    </source>
</reference>
<dbReference type="Proteomes" id="UP000065641">
    <property type="component" value="Chromosome"/>
</dbReference>
<dbReference type="OrthoDB" id="9813383at2"/>
<organism evidence="2 3">
    <name type="scientific">Pseudohongiella spirulinae</name>
    <dbReference type="NCBI Taxonomy" id="1249552"/>
    <lineage>
        <taxon>Bacteria</taxon>
        <taxon>Pseudomonadati</taxon>
        <taxon>Pseudomonadota</taxon>
        <taxon>Gammaproteobacteria</taxon>
        <taxon>Pseudomonadales</taxon>
        <taxon>Pseudohongiellaceae</taxon>
        <taxon>Pseudohongiella</taxon>
    </lineage>
</organism>
<dbReference type="STRING" id="1249552.PS2015_1162"/>
<keyword evidence="3" id="KW-1185">Reference proteome</keyword>
<gene>
    <name evidence="2" type="ORF">PS2015_1162</name>
</gene>
<sequence>MIKRLAILDADILYDPLRATYGSYGQMFLDLLADWQDEWQMQVYSVINGEYPASMGEFDAVLITGSKFDSFADDDWIVRLRDYVCELYDQKKPMIGICFGHQLLAHALGGKAGRSDKGWGLGVMRYQVADKAEFMDATDTVDLIVSHQDQVSDLPPGATRLWGNDFCINAAFVIPGQVLAIQGHPEFTTNYAQALLSYRKDRLPGDAVEKAEQSLQQTHDGAAVARWMRRFIENLP</sequence>
<dbReference type="PATRIC" id="fig|1249552.3.peg.1168"/>
<evidence type="ECO:0000313" key="3">
    <source>
        <dbReference type="Proteomes" id="UP000065641"/>
    </source>
</evidence>
<dbReference type="RefSeq" id="WP_058021330.1">
    <property type="nucleotide sequence ID" value="NZ_CP013189.1"/>
</dbReference>
<accession>A0A0S2KCJ8</accession>
<dbReference type="Gene3D" id="3.40.50.880">
    <property type="match status" value="1"/>
</dbReference>
<dbReference type="AlphaFoldDB" id="A0A0S2KCJ8"/>
<dbReference type="EMBL" id="CP013189">
    <property type="protein sequence ID" value="ALO45822.1"/>
    <property type="molecule type" value="Genomic_DNA"/>
</dbReference>
<dbReference type="SUPFAM" id="SSF52317">
    <property type="entry name" value="Class I glutamine amidotransferase-like"/>
    <property type="match status" value="1"/>
</dbReference>
<dbReference type="PANTHER" id="PTHR42695">
    <property type="entry name" value="GLUTAMINE AMIDOTRANSFERASE YLR126C-RELATED"/>
    <property type="match status" value="1"/>
</dbReference>
<dbReference type="CDD" id="cd01741">
    <property type="entry name" value="GATase1_1"/>
    <property type="match status" value="1"/>
</dbReference>
<dbReference type="PROSITE" id="PS51273">
    <property type="entry name" value="GATASE_TYPE_1"/>
    <property type="match status" value="1"/>
</dbReference>
<dbReference type="GO" id="GO:0016740">
    <property type="term" value="F:transferase activity"/>
    <property type="evidence" value="ECO:0007669"/>
    <property type="project" value="UniProtKB-KW"/>
</dbReference>
<dbReference type="Pfam" id="PF00117">
    <property type="entry name" value="GATase"/>
    <property type="match status" value="1"/>
</dbReference>
<dbReference type="InterPro" id="IPR044992">
    <property type="entry name" value="ChyE-like"/>
</dbReference>
<proteinExistence type="predicted"/>
<keyword evidence="2" id="KW-0808">Transferase</keyword>
<evidence type="ECO:0000313" key="2">
    <source>
        <dbReference type="EMBL" id="ALO45822.1"/>
    </source>
</evidence>
<protein>
    <submittedName>
        <fullName evidence="2">Amidotransferase</fullName>
    </submittedName>
</protein>
<dbReference type="PANTHER" id="PTHR42695:SF5">
    <property type="entry name" value="GLUTAMINE AMIDOTRANSFERASE YLR126C-RELATED"/>
    <property type="match status" value="1"/>
</dbReference>
<dbReference type="InterPro" id="IPR029062">
    <property type="entry name" value="Class_I_gatase-like"/>
</dbReference>
<dbReference type="KEGG" id="pspi:PS2015_1162"/>
<dbReference type="GO" id="GO:0005829">
    <property type="term" value="C:cytosol"/>
    <property type="evidence" value="ECO:0007669"/>
    <property type="project" value="TreeGrafter"/>
</dbReference>
<feature type="domain" description="Glutamine amidotransferase" evidence="1">
    <location>
        <begin position="78"/>
        <end position="190"/>
    </location>
</feature>